<evidence type="ECO:0000256" key="1">
    <source>
        <dbReference type="ARBA" id="ARBA00004141"/>
    </source>
</evidence>
<comment type="subcellular location">
    <subcellularLocation>
        <location evidence="1">Membrane</location>
        <topology evidence="1">Multi-pass membrane protein</topology>
    </subcellularLocation>
</comment>
<gene>
    <name evidence="6" type="ORF">TW71_02940</name>
</gene>
<dbReference type="GO" id="GO:0005886">
    <property type="term" value="C:plasma membrane"/>
    <property type="evidence" value="ECO:0007669"/>
    <property type="project" value="TreeGrafter"/>
</dbReference>
<sequence>MMNKLWRFALVGGVGFIADASLFALLFYAIELPILDSRIVAFLFAASVTWFGNRVFTFESRNPSGKFSQWVKFMGCAMFSALPNFGVFKLTTYYWGSEGVLAMFALALGVLAGMLSNFLLSHWWVFRTQRHLQTER</sequence>
<dbReference type="InterPro" id="IPR007267">
    <property type="entry name" value="GtrA_DPMS_TM"/>
</dbReference>
<evidence type="ECO:0000256" key="3">
    <source>
        <dbReference type="ARBA" id="ARBA00022692"/>
    </source>
</evidence>
<evidence type="ECO:0000256" key="4">
    <source>
        <dbReference type="ARBA" id="ARBA00022989"/>
    </source>
</evidence>
<evidence type="ECO:0000256" key="2">
    <source>
        <dbReference type="ARBA" id="ARBA00009399"/>
    </source>
</evidence>
<comment type="caution">
    <text evidence="6">The sequence shown here is derived from an EMBL/GenBank/DDBJ whole genome shotgun (WGS) entry which is preliminary data.</text>
</comment>
<keyword evidence="3" id="KW-0812">Transmembrane</keyword>
<keyword evidence="5" id="KW-0472">Membrane</keyword>
<dbReference type="AlphaFoldDB" id="A0A837GFE8"/>
<proteinExistence type="inferred from homology"/>
<dbReference type="EMBL" id="JXXR01000001">
    <property type="protein sequence ID" value="KJY78000.1"/>
    <property type="molecule type" value="Genomic_DNA"/>
</dbReference>
<protein>
    <submittedName>
        <fullName evidence="6">Polysaccharide biosynthesis protein GtrA</fullName>
    </submittedName>
</protein>
<accession>A0A837GFE8</accession>
<dbReference type="PANTHER" id="PTHR38459">
    <property type="entry name" value="PROPHAGE BACTOPRENOL-LINKED GLUCOSE TRANSLOCASE HOMOLOG"/>
    <property type="match status" value="1"/>
</dbReference>
<evidence type="ECO:0000256" key="5">
    <source>
        <dbReference type="ARBA" id="ARBA00023136"/>
    </source>
</evidence>
<dbReference type="Pfam" id="PF04138">
    <property type="entry name" value="GtrA_DPMS_TM"/>
    <property type="match status" value="1"/>
</dbReference>
<reference evidence="6" key="1">
    <citation type="journal article" date="2015" name="BMC Genomics">
        <title>Genome mining reveals unlocked bioactive potential of marine Gram-negative bacteria.</title>
        <authorList>
            <person name="Machado H."/>
            <person name="Sonnenschein E.C."/>
            <person name="Melchiorsen J."/>
            <person name="Gram L."/>
        </authorList>
    </citation>
    <scope>NUCLEOTIDE SEQUENCE</scope>
    <source>
        <strain evidence="6">S2052</strain>
    </source>
</reference>
<organism evidence="6">
    <name type="scientific">Vibrio coralliilyticus</name>
    <dbReference type="NCBI Taxonomy" id="190893"/>
    <lineage>
        <taxon>Bacteria</taxon>
        <taxon>Pseudomonadati</taxon>
        <taxon>Pseudomonadota</taxon>
        <taxon>Gammaproteobacteria</taxon>
        <taxon>Vibrionales</taxon>
        <taxon>Vibrionaceae</taxon>
        <taxon>Vibrio</taxon>
    </lineage>
</organism>
<dbReference type="RefSeq" id="WP_045984922.1">
    <property type="nucleotide sequence ID" value="NZ_CP063051.1"/>
</dbReference>
<name>A0A837GFE8_9VIBR</name>
<evidence type="ECO:0000313" key="6">
    <source>
        <dbReference type="EMBL" id="KJY78000.1"/>
    </source>
</evidence>
<dbReference type="GO" id="GO:0000271">
    <property type="term" value="P:polysaccharide biosynthetic process"/>
    <property type="evidence" value="ECO:0007669"/>
    <property type="project" value="InterPro"/>
</dbReference>
<dbReference type="PANTHER" id="PTHR38459:SF1">
    <property type="entry name" value="PROPHAGE BACTOPRENOL-LINKED GLUCOSE TRANSLOCASE HOMOLOG"/>
    <property type="match status" value="1"/>
</dbReference>
<dbReference type="InterPro" id="IPR051401">
    <property type="entry name" value="GtrA_CellWall_Glycosyl"/>
</dbReference>
<keyword evidence="4" id="KW-1133">Transmembrane helix</keyword>
<comment type="similarity">
    <text evidence="2">Belongs to the GtrA family.</text>
</comment>